<evidence type="ECO:0000313" key="2">
    <source>
        <dbReference type="EMBL" id="QHB37352.1"/>
    </source>
</evidence>
<organism evidence="2 3">
    <name type="scientific">Mycobacterium phage BirdsNest</name>
    <dbReference type="NCBI Taxonomy" id="2686231"/>
    <lineage>
        <taxon>Viruses</taxon>
        <taxon>Duplodnaviria</taxon>
        <taxon>Heunggongvirae</taxon>
        <taxon>Uroviricota</taxon>
        <taxon>Caudoviricetes</taxon>
        <taxon>Bclasvirinae</taxon>
        <taxon>Birdsnestvirus</taxon>
        <taxon>Birdsnestvirus birdsnest</taxon>
    </lineage>
</organism>
<dbReference type="EMBL" id="MN813686">
    <property type="protein sequence ID" value="QHB37352.1"/>
    <property type="molecule type" value="Genomic_DNA"/>
</dbReference>
<keyword evidence="3" id="KW-1185">Reference proteome</keyword>
<dbReference type="GeneID" id="60320914"/>
<sequence length="168" mass="17346">MSYNFGELRKTVAAAGGLAITGLAYVLADETLSSMIPPKLVAVLGAVATIYGVFRAKDDRIADPNKPVQSIQVALDAIAKAQAKIEQDKATVAAQDQALQTALTQAANQTPTLAPSGTTPFSLPPTAIPVPPGSGGFGLPPIAAKELSALDHELIDTFRADQREPVSA</sequence>
<dbReference type="KEGG" id="vg:60320914"/>
<proteinExistence type="predicted"/>
<gene>
    <name evidence="2" type="primary">50</name>
    <name evidence="2" type="ORF">PBI_BIRDSNEST_50</name>
</gene>
<reference evidence="2 3" key="1">
    <citation type="submission" date="2019-12" db="EMBL/GenBank/DDBJ databases">
        <authorList>
            <person name="Lauer M.J."/>
            <person name="Curtus N.L."/>
            <person name="Garlena R.A."/>
            <person name="Russell D.A."/>
            <person name="Pope W.H."/>
            <person name="Jacobs-Sera D."/>
            <person name="Hatfull G.F."/>
        </authorList>
    </citation>
    <scope>NUCLEOTIDE SEQUENCE [LARGE SCALE GENOMIC DNA]</scope>
</reference>
<keyword evidence="1" id="KW-0812">Transmembrane</keyword>
<keyword evidence="1" id="KW-1133">Transmembrane helix</keyword>
<keyword evidence="1" id="KW-0472">Membrane</keyword>
<dbReference type="RefSeq" id="YP_009949509.1">
    <property type="nucleotide sequence ID" value="NC_051581.1"/>
</dbReference>
<evidence type="ECO:0000256" key="1">
    <source>
        <dbReference type="SAM" id="Phobius"/>
    </source>
</evidence>
<name>A0A6B9L6S0_9CAUD</name>
<evidence type="ECO:0000313" key="3">
    <source>
        <dbReference type="Proteomes" id="UP000463946"/>
    </source>
</evidence>
<protein>
    <submittedName>
        <fullName evidence="2">Uncharacterized protein</fullName>
    </submittedName>
</protein>
<feature type="transmembrane region" description="Helical" evidence="1">
    <location>
        <begin position="38"/>
        <end position="56"/>
    </location>
</feature>
<dbReference type="Proteomes" id="UP000463946">
    <property type="component" value="Segment"/>
</dbReference>
<accession>A0A6B9L6S0</accession>